<accession>A0A9N9P6L7</accession>
<name>A0A9N9P6L7_9GLOM</name>
<evidence type="ECO:0000313" key="2">
    <source>
        <dbReference type="Proteomes" id="UP000789759"/>
    </source>
</evidence>
<keyword evidence="2" id="KW-1185">Reference proteome</keyword>
<gene>
    <name evidence="1" type="ORF">CPELLU_LOCUS18439</name>
</gene>
<organism evidence="1 2">
    <name type="scientific">Cetraspora pellucida</name>
    <dbReference type="NCBI Taxonomy" id="1433469"/>
    <lineage>
        <taxon>Eukaryota</taxon>
        <taxon>Fungi</taxon>
        <taxon>Fungi incertae sedis</taxon>
        <taxon>Mucoromycota</taxon>
        <taxon>Glomeromycotina</taxon>
        <taxon>Glomeromycetes</taxon>
        <taxon>Diversisporales</taxon>
        <taxon>Gigasporaceae</taxon>
        <taxon>Cetraspora</taxon>
    </lineage>
</organism>
<comment type="caution">
    <text evidence="1">The sequence shown here is derived from an EMBL/GenBank/DDBJ whole genome shotgun (WGS) entry which is preliminary data.</text>
</comment>
<reference evidence="1" key="1">
    <citation type="submission" date="2021-06" db="EMBL/GenBank/DDBJ databases">
        <authorList>
            <person name="Kallberg Y."/>
            <person name="Tangrot J."/>
            <person name="Rosling A."/>
        </authorList>
    </citation>
    <scope>NUCLEOTIDE SEQUENCE</scope>
    <source>
        <strain evidence="1">FL966</strain>
    </source>
</reference>
<dbReference type="AlphaFoldDB" id="A0A9N9P6L7"/>
<proteinExistence type="predicted"/>
<evidence type="ECO:0000313" key="1">
    <source>
        <dbReference type="EMBL" id="CAG8809019.1"/>
    </source>
</evidence>
<sequence length="167" mass="19838">NTIFFEDWEIITVISEYKNYKHMNSDTRIPTIQFETLNAYTSSVVTNINTSPKHNEQRNSKLLIYSKQMQIDEDEDEFYTPVNIYREHKTHLEQDKRVRKELDTQMLDDLYEPIQKAFLRNSKILTSKDVDISSANNGIITAGMWNYNFNVLEEYFSTNRIKHLNLS</sequence>
<feature type="non-terminal residue" evidence="1">
    <location>
        <position position="1"/>
    </location>
</feature>
<dbReference type="OrthoDB" id="2348264at2759"/>
<dbReference type="EMBL" id="CAJVQA010036789">
    <property type="protein sequence ID" value="CAG8809019.1"/>
    <property type="molecule type" value="Genomic_DNA"/>
</dbReference>
<protein>
    <submittedName>
        <fullName evidence="1">20736_t:CDS:1</fullName>
    </submittedName>
</protein>
<dbReference type="Proteomes" id="UP000789759">
    <property type="component" value="Unassembled WGS sequence"/>
</dbReference>